<dbReference type="PANTHER" id="PTHR31622:SF1">
    <property type="entry name" value="TRANSMEMBRANE PROTEIN 218"/>
    <property type="match status" value="1"/>
</dbReference>
<dbReference type="GO" id="GO:0016020">
    <property type="term" value="C:membrane"/>
    <property type="evidence" value="ECO:0007669"/>
    <property type="project" value="UniProtKB-SubCell"/>
</dbReference>
<protein>
    <submittedName>
        <fullName evidence="2">Uncharacterized protein</fullName>
    </submittedName>
</protein>
<feature type="transmembrane region" description="Helical" evidence="1">
    <location>
        <begin position="43"/>
        <end position="68"/>
    </location>
</feature>
<dbReference type="AlphaFoldDB" id="A0A835XGT8"/>
<keyword evidence="1" id="KW-1133">Transmembrane helix</keyword>
<reference evidence="2" key="1">
    <citation type="journal article" date="2020" name="bioRxiv">
        <title>Comparative genomics of Chlamydomonas.</title>
        <authorList>
            <person name="Craig R.J."/>
            <person name="Hasan A.R."/>
            <person name="Ness R.W."/>
            <person name="Keightley P.D."/>
        </authorList>
    </citation>
    <scope>NUCLEOTIDE SEQUENCE</scope>
    <source>
        <strain evidence="2">CCAP 11/70</strain>
    </source>
</reference>
<proteinExistence type="predicted"/>
<name>A0A835XGT8_9CHLO</name>
<comment type="caution">
    <text evidence="2">The sequence shown here is derived from an EMBL/GenBank/DDBJ whole genome shotgun (WGS) entry which is preliminary data.</text>
</comment>
<dbReference type="OrthoDB" id="535534at2759"/>
<dbReference type="PANTHER" id="PTHR31622">
    <property type="entry name" value="TRANSMEMBRANE PROTEIN 218"/>
    <property type="match status" value="1"/>
</dbReference>
<keyword evidence="3" id="KW-1185">Reference proteome</keyword>
<dbReference type="EMBL" id="JAEHOE010000175">
    <property type="protein sequence ID" value="KAG2483481.1"/>
    <property type="molecule type" value="Genomic_DNA"/>
</dbReference>
<gene>
    <name evidence="2" type="ORF">HYH03_017663</name>
</gene>
<dbReference type="Proteomes" id="UP000612055">
    <property type="component" value="Unassembled WGS sequence"/>
</dbReference>
<keyword evidence="1" id="KW-0812">Transmembrane</keyword>
<dbReference type="InterPro" id="IPR026771">
    <property type="entry name" value="Tmem218"/>
</dbReference>
<keyword evidence="1" id="KW-0472">Membrane</keyword>
<dbReference type="GO" id="GO:0005929">
    <property type="term" value="C:cilium"/>
    <property type="evidence" value="ECO:0007669"/>
    <property type="project" value="UniProtKB-SubCell"/>
</dbReference>
<sequence>MLDNIATWLGFGQGEQWHMAGSAADAFSADLTHHGRQLLSDRVAGVGTAVFVFFFFLALCLTICLIGAFTKQRWVVYVISTAVFGIVCLVLFASPKGPKKPKPETGYDQTIVALVFIMVILCLGIVAAAVFMLILHVLPTVYARPLSYHLDIIQMRN</sequence>
<evidence type="ECO:0000313" key="3">
    <source>
        <dbReference type="Proteomes" id="UP000612055"/>
    </source>
</evidence>
<feature type="transmembrane region" description="Helical" evidence="1">
    <location>
        <begin position="74"/>
        <end position="93"/>
    </location>
</feature>
<evidence type="ECO:0000313" key="2">
    <source>
        <dbReference type="EMBL" id="KAG2483481.1"/>
    </source>
</evidence>
<accession>A0A835XGT8</accession>
<feature type="transmembrane region" description="Helical" evidence="1">
    <location>
        <begin position="114"/>
        <end position="138"/>
    </location>
</feature>
<evidence type="ECO:0000256" key="1">
    <source>
        <dbReference type="SAM" id="Phobius"/>
    </source>
</evidence>
<organism evidence="2 3">
    <name type="scientific">Edaphochlamys debaryana</name>
    <dbReference type="NCBI Taxonomy" id="47281"/>
    <lineage>
        <taxon>Eukaryota</taxon>
        <taxon>Viridiplantae</taxon>
        <taxon>Chlorophyta</taxon>
        <taxon>core chlorophytes</taxon>
        <taxon>Chlorophyceae</taxon>
        <taxon>CS clade</taxon>
        <taxon>Chlamydomonadales</taxon>
        <taxon>Chlamydomonadales incertae sedis</taxon>
        <taxon>Edaphochlamys</taxon>
    </lineage>
</organism>